<dbReference type="Proteomes" id="UP000801492">
    <property type="component" value="Unassembled WGS sequence"/>
</dbReference>
<keyword evidence="3" id="KW-1185">Reference proteome</keyword>
<keyword evidence="1" id="KW-0812">Transmembrane</keyword>
<dbReference type="EMBL" id="VTPC01001076">
    <property type="protein sequence ID" value="KAF2903235.1"/>
    <property type="molecule type" value="Genomic_DNA"/>
</dbReference>
<dbReference type="AlphaFoldDB" id="A0A8K0DMT1"/>
<keyword evidence="1" id="KW-0472">Membrane</keyword>
<feature type="transmembrane region" description="Helical" evidence="1">
    <location>
        <begin position="81"/>
        <end position="106"/>
    </location>
</feature>
<accession>A0A8K0DMT1</accession>
<gene>
    <name evidence="2" type="ORF">ILUMI_02949</name>
</gene>
<feature type="transmembrane region" description="Helical" evidence="1">
    <location>
        <begin position="15"/>
        <end position="40"/>
    </location>
</feature>
<dbReference type="OrthoDB" id="10549364at2759"/>
<organism evidence="2 3">
    <name type="scientific">Ignelater luminosus</name>
    <name type="common">Cucubano</name>
    <name type="synonym">Pyrophorus luminosus</name>
    <dbReference type="NCBI Taxonomy" id="2038154"/>
    <lineage>
        <taxon>Eukaryota</taxon>
        <taxon>Metazoa</taxon>
        <taxon>Ecdysozoa</taxon>
        <taxon>Arthropoda</taxon>
        <taxon>Hexapoda</taxon>
        <taxon>Insecta</taxon>
        <taxon>Pterygota</taxon>
        <taxon>Neoptera</taxon>
        <taxon>Endopterygota</taxon>
        <taxon>Coleoptera</taxon>
        <taxon>Polyphaga</taxon>
        <taxon>Elateriformia</taxon>
        <taxon>Elateroidea</taxon>
        <taxon>Elateridae</taxon>
        <taxon>Agrypninae</taxon>
        <taxon>Pyrophorini</taxon>
        <taxon>Ignelater</taxon>
    </lineage>
</organism>
<comment type="caution">
    <text evidence="2">The sequence shown here is derived from an EMBL/GenBank/DDBJ whole genome shotgun (WGS) entry which is preliminary data.</text>
</comment>
<evidence type="ECO:0000256" key="1">
    <source>
        <dbReference type="SAM" id="Phobius"/>
    </source>
</evidence>
<proteinExistence type="predicted"/>
<evidence type="ECO:0000313" key="2">
    <source>
        <dbReference type="EMBL" id="KAF2903235.1"/>
    </source>
</evidence>
<name>A0A8K0DMT1_IGNLU</name>
<sequence length="159" mass="17971">MKCMNNCLWYLSLKLGAYLICFVFLLTSITICILINARIITGVHVFPSTLKVLIVVLAVTHGLLFVSTCALLYALCMEKLWPLLLFILITIIVAINEIIIISYIIAERDSLPDEAVKLAAGQSFILFGVVYSAVEVFSLYWQWRQDILDGRPPHTTFEE</sequence>
<protein>
    <submittedName>
        <fullName evidence="2">Uncharacterized protein</fullName>
    </submittedName>
</protein>
<reference evidence="2" key="1">
    <citation type="submission" date="2019-08" db="EMBL/GenBank/DDBJ databases">
        <title>The genome of the North American firefly Photinus pyralis.</title>
        <authorList>
            <consortium name="Photinus pyralis genome working group"/>
            <person name="Fallon T.R."/>
            <person name="Sander Lower S.E."/>
            <person name="Weng J.-K."/>
        </authorList>
    </citation>
    <scope>NUCLEOTIDE SEQUENCE</scope>
    <source>
        <strain evidence="2">TRF0915ILg1</strain>
        <tissue evidence="2">Whole body</tissue>
    </source>
</reference>
<feature type="transmembrane region" description="Helical" evidence="1">
    <location>
        <begin position="118"/>
        <end position="143"/>
    </location>
</feature>
<evidence type="ECO:0000313" key="3">
    <source>
        <dbReference type="Proteomes" id="UP000801492"/>
    </source>
</evidence>
<keyword evidence="1" id="KW-1133">Transmembrane helix</keyword>
<feature type="transmembrane region" description="Helical" evidence="1">
    <location>
        <begin position="52"/>
        <end position="75"/>
    </location>
</feature>